<organism evidence="1 2">
    <name type="scientific">Lysinibacillus irui</name>
    <dbReference type="NCBI Taxonomy" id="2998077"/>
    <lineage>
        <taxon>Bacteria</taxon>
        <taxon>Bacillati</taxon>
        <taxon>Bacillota</taxon>
        <taxon>Bacilli</taxon>
        <taxon>Bacillales</taxon>
        <taxon>Bacillaceae</taxon>
        <taxon>Lysinibacillus</taxon>
    </lineage>
</organism>
<dbReference type="Proteomes" id="UP001289615">
    <property type="component" value="Unassembled WGS sequence"/>
</dbReference>
<dbReference type="EMBL" id="JAXUIA010000014">
    <property type="protein sequence ID" value="MEA0978328.1"/>
    <property type="molecule type" value="Genomic_DNA"/>
</dbReference>
<accession>A0ABU5NQL3</accession>
<protein>
    <submittedName>
        <fullName evidence="1">Phage head-tail adapter protein</fullName>
    </submittedName>
</protein>
<reference evidence="1 2" key="1">
    <citation type="submission" date="2023-12" db="EMBL/GenBank/DDBJ databases">
        <title>Genome comparison identifies genes involved in endophytic behavior of Lysinibacillus irui and provides insights into its role as a plant-growth promoting bacterium.</title>
        <authorList>
            <person name="Hilario S."/>
            <person name="Matos I."/>
            <person name="Goncalves M.F.M."/>
            <person name="Pardo C.A."/>
            <person name="Santos M.J."/>
        </authorList>
    </citation>
    <scope>NUCLEOTIDE SEQUENCE [LARGE SCALE GENOMIC DNA]</scope>
    <source>
        <strain evidence="1 2">B3</strain>
    </source>
</reference>
<gene>
    <name evidence="1" type="ORF">U6C28_18640</name>
</gene>
<sequence length="108" mass="12905">MRRDSVIYLLPTEITQDDVGNEKVVFGAPRKRLAERKSVRQSEFYQAATTDFKPEIVFTIWVHEYKGEAFLWFKNQTYHIIRTFEKNFRELELVCEVRMDGNSYIGDF</sequence>
<comment type="caution">
    <text evidence="1">The sequence shown here is derived from an EMBL/GenBank/DDBJ whole genome shotgun (WGS) entry which is preliminary data.</text>
</comment>
<proteinExistence type="predicted"/>
<name>A0ABU5NQL3_9BACI</name>
<evidence type="ECO:0000313" key="1">
    <source>
        <dbReference type="EMBL" id="MEA0978328.1"/>
    </source>
</evidence>
<keyword evidence="2" id="KW-1185">Reference proteome</keyword>
<dbReference type="RefSeq" id="WP_322611989.1">
    <property type="nucleotide sequence ID" value="NZ_JAXLNX010000019.1"/>
</dbReference>
<evidence type="ECO:0000313" key="2">
    <source>
        <dbReference type="Proteomes" id="UP001289615"/>
    </source>
</evidence>